<organism evidence="2 3">
    <name type="scientific">Naegleria fowleri</name>
    <name type="common">Brain eating amoeba</name>
    <dbReference type="NCBI Taxonomy" id="5763"/>
    <lineage>
        <taxon>Eukaryota</taxon>
        <taxon>Discoba</taxon>
        <taxon>Heterolobosea</taxon>
        <taxon>Tetramitia</taxon>
        <taxon>Eutetramitia</taxon>
        <taxon>Vahlkampfiidae</taxon>
        <taxon>Naegleria</taxon>
    </lineage>
</organism>
<reference evidence="2 3" key="1">
    <citation type="journal article" date="2019" name="Sci. Rep.">
        <title>Nanopore sequencing improves the draft genome of the human pathogenic amoeba Naegleria fowleri.</title>
        <authorList>
            <person name="Liechti N."/>
            <person name="Schurch N."/>
            <person name="Bruggmann R."/>
            <person name="Wittwer M."/>
        </authorList>
    </citation>
    <scope>NUCLEOTIDE SEQUENCE [LARGE SCALE GENOMIC DNA]</scope>
    <source>
        <strain evidence="2 3">ATCC 30894</strain>
    </source>
</reference>
<name>A0A6A5BBS4_NAEFO</name>
<dbReference type="VEuPathDB" id="AmoebaDB:NfTy_088430"/>
<dbReference type="VEuPathDB" id="AmoebaDB:FDP41_009832"/>
<comment type="caution">
    <text evidence="2">The sequence shown here is derived from an EMBL/GenBank/DDBJ whole genome shotgun (WGS) entry which is preliminary data.</text>
</comment>
<feature type="region of interest" description="Disordered" evidence="1">
    <location>
        <begin position="1"/>
        <end position="39"/>
    </location>
</feature>
<evidence type="ECO:0000313" key="2">
    <source>
        <dbReference type="EMBL" id="KAF0972136.1"/>
    </source>
</evidence>
<dbReference type="EMBL" id="VFQX01000072">
    <property type="protein sequence ID" value="KAF0972136.1"/>
    <property type="molecule type" value="Genomic_DNA"/>
</dbReference>
<dbReference type="Proteomes" id="UP000444721">
    <property type="component" value="Unassembled WGS sequence"/>
</dbReference>
<feature type="compositionally biased region" description="Low complexity" evidence="1">
    <location>
        <begin position="154"/>
        <end position="169"/>
    </location>
</feature>
<evidence type="ECO:0000313" key="3">
    <source>
        <dbReference type="Proteomes" id="UP000444721"/>
    </source>
</evidence>
<feature type="region of interest" description="Disordered" evidence="1">
    <location>
        <begin position="93"/>
        <end position="129"/>
    </location>
</feature>
<dbReference type="VEuPathDB" id="AmoebaDB:NF0124520"/>
<keyword evidence="3" id="KW-1185">Reference proteome</keyword>
<protein>
    <submittedName>
        <fullName evidence="2">Uncharacterized protein</fullName>
    </submittedName>
</protein>
<dbReference type="GeneID" id="68117047"/>
<feature type="region of interest" description="Disordered" evidence="1">
    <location>
        <begin position="152"/>
        <end position="172"/>
    </location>
</feature>
<gene>
    <name evidence="2" type="ORF">FDP41_009832</name>
</gene>
<feature type="compositionally biased region" description="Low complexity" evidence="1">
    <location>
        <begin position="8"/>
        <end position="33"/>
    </location>
</feature>
<dbReference type="Gene3D" id="2.60.120.260">
    <property type="entry name" value="Galactose-binding domain-like"/>
    <property type="match status" value="1"/>
</dbReference>
<evidence type="ECO:0000256" key="1">
    <source>
        <dbReference type="SAM" id="MobiDB-lite"/>
    </source>
</evidence>
<dbReference type="AlphaFoldDB" id="A0A6A5BBS4"/>
<proteinExistence type="predicted"/>
<accession>A0A6A5BBS4</accession>
<feature type="compositionally biased region" description="Low complexity" evidence="1">
    <location>
        <begin position="98"/>
        <end position="111"/>
    </location>
</feature>
<sequence length="464" mass="52348">MFTPPTPSSGNNTESSSDSISTTISTNNRSSPIPLNRSPSSSYQEILLLPTRVCHVSIHSFKRSLLKQVIITTTFTTYAKQVYHQQHVMMTGGNDTNSSSPVITSSSPSFPNEDSNFNNDQDHLSKRSSFGKSRKLTTFISKILGLNLSNTDGKSSVTSSNSNRSKTNRLFNSGTESEYGHCPYVPIKTINGVSIDSKGDSRRENTLEGLLDDSGDYGFVTSSYHQSIVLKYAHVYLFTYLEYMTSNTTNNKVYYLKDVNIEYRLKDSDTWTFLKTIEEKDFKFSPLVNTITFEKPIKAKEWRLVTKGQLIEIGMLRIYGYTPYVPIQTKSGVVPSLQEVAEQSKLKFSGCDQTNLVKPVALYTTDHKKVDNSVIDEILQGSGTNGFVTDDSTLHQCEICFDGVYKFALFTWKEHPKIKEYTKVDGRGRKESSTLEGVAMKYKLNSRDPWIPFETFNWEIFQSS</sequence>
<dbReference type="RefSeq" id="XP_044556851.1">
    <property type="nucleotide sequence ID" value="XM_044713833.1"/>
</dbReference>
<dbReference type="VEuPathDB" id="AmoebaDB:NF0124510"/>